<dbReference type="NCBIfam" id="TIGR00099">
    <property type="entry name" value="Cof-subfamily"/>
    <property type="match status" value="1"/>
</dbReference>
<dbReference type="NCBIfam" id="TIGR01484">
    <property type="entry name" value="HAD-SF-IIB"/>
    <property type="match status" value="1"/>
</dbReference>
<dbReference type="PROSITE" id="PS01229">
    <property type="entry name" value="COF_2"/>
    <property type="match status" value="1"/>
</dbReference>
<dbReference type="InterPro" id="IPR023214">
    <property type="entry name" value="HAD_sf"/>
</dbReference>
<dbReference type="AlphaFoldDB" id="A0A6N2WU31"/>
<dbReference type="GeneID" id="23114042"/>
<reference evidence="1" key="1">
    <citation type="submission" date="2019-11" db="EMBL/GenBank/DDBJ databases">
        <authorList>
            <person name="Feng L."/>
        </authorList>
    </citation>
    <scope>NUCLEOTIDE SEQUENCE</scope>
    <source>
        <strain evidence="1">CbolteaeLFYP116</strain>
    </source>
</reference>
<protein>
    <submittedName>
        <fullName evidence="1">Phosphatase YwpJ</fullName>
        <ecNumber evidence="1">3.1.3.-</ecNumber>
    </submittedName>
</protein>
<accession>A0A6N2WU31</accession>
<sequence>MTLYKKMDTVIHGIQMMAIDMDGTLMDSNDHIPETTIRRIRQLSEQGILVVPCSGRYLKSIPQNLLMMGNVRYVVTANGAQIWSMRSLSSLYRLKLPEGTVKTVLEFLKGRDGYAELFSQGKSYINEGDSIRASRINHNYNFVRYFTRNHILVPDLSKAADLWNETEKINLFFLEAEDRECLEGILRQRGGLRLTSSMEGNMEINHASADKGAALKWLCSHLGIPLEHTLAIGDGDNDMEMIQYAGWGIAMGNSRDELKRLARYVTGDNDHGGVEEVLRLVKW</sequence>
<dbReference type="GO" id="GO:0000287">
    <property type="term" value="F:magnesium ion binding"/>
    <property type="evidence" value="ECO:0007669"/>
    <property type="project" value="TreeGrafter"/>
</dbReference>
<dbReference type="SFLD" id="SFLDS00003">
    <property type="entry name" value="Haloacid_Dehalogenase"/>
    <property type="match status" value="1"/>
</dbReference>
<dbReference type="SUPFAM" id="SSF56784">
    <property type="entry name" value="HAD-like"/>
    <property type="match status" value="1"/>
</dbReference>
<organism evidence="1">
    <name type="scientific">Enterocloster bolteae</name>
    <dbReference type="NCBI Taxonomy" id="208479"/>
    <lineage>
        <taxon>Bacteria</taxon>
        <taxon>Bacillati</taxon>
        <taxon>Bacillota</taxon>
        <taxon>Clostridia</taxon>
        <taxon>Lachnospirales</taxon>
        <taxon>Lachnospiraceae</taxon>
        <taxon>Enterocloster</taxon>
    </lineage>
</organism>
<dbReference type="InterPro" id="IPR000150">
    <property type="entry name" value="Cof"/>
</dbReference>
<dbReference type="GO" id="GO:0016791">
    <property type="term" value="F:phosphatase activity"/>
    <property type="evidence" value="ECO:0007669"/>
    <property type="project" value="UniProtKB-ARBA"/>
</dbReference>
<dbReference type="Gene3D" id="3.40.50.1000">
    <property type="entry name" value="HAD superfamily/HAD-like"/>
    <property type="match status" value="1"/>
</dbReference>
<evidence type="ECO:0000313" key="1">
    <source>
        <dbReference type="EMBL" id="VYT45256.1"/>
    </source>
</evidence>
<name>A0A6N2WU31_9FIRM</name>
<dbReference type="Pfam" id="PF08282">
    <property type="entry name" value="Hydrolase_3"/>
    <property type="match status" value="1"/>
</dbReference>
<dbReference type="CDD" id="cd07516">
    <property type="entry name" value="HAD_Pase"/>
    <property type="match status" value="1"/>
</dbReference>
<dbReference type="InterPro" id="IPR006379">
    <property type="entry name" value="HAD-SF_hydro_IIB"/>
</dbReference>
<dbReference type="EC" id="3.1.3.-" evidence="1"/>
<dbReference type="RefSeq" id="WP_002576066.1">
    <property type="nucleotide sequence ID" value="NZ_BAABZS010000001.1"/>
</dbReference>
<dbReference type="EMBL" id="CACRTF010000017">
    <property type="protein sequence ID" value="VYT45256.1"/>
    <property type="molecule type" value="Genomic_DNA"/>
</dbReference>
<dbReference type="Gene3D" id="3.30.1240.10">
    <property type="match status" value="1"/>
</dbReference>
<dbReference type="PANTHER" id="PTHR10000">
    <property type="entry name" value="PHOSPHOSERINE PHOSPHATASE"/>
    <property type="match status" value="1"/>
</dbReference>
<dbReference type="SFLD" id="SFLDG01140">
    <property type="entry name" value="C2.B:_Phosphomannomutase_and_P"/>
    <property type="match status" value="1"/>
</dbReference>
<dbReference type="PANTHER" id="PTHR10000:SF8">
    <property type="entry name" value="HAD SUPERFAMILY HYDROLASE-LIKE, TYPE 3"/>
    <property type="match status" value="1"/>
</dbReference>
<dbReference type="GO" id="GO:0005829">
    <property type="term" value="C:cytosol"/>
    <property type="evidence" value="ECO:0007669"/>
    <property type="project" value="TreeGrafter"/>
</dbReference>
<gene>
    <name evidence="1" type="primary">ywpJ_3</name>
    <name evidence="1" type="ORF">CBLFYP116_03964</name>
</gene>
<dbReference type="InterPro" id="IPR036412">
    <property type="entry name" value="HAD-like_sf"/>
</dbReference>
<keyword evidence="1" id="KW-0378">Hydrolase</keyword>
<proteinExistence type="predicted"/>